<feature type="region of interest" description="Disordered" evidence="2">
    <location>
        <begin position="364"/>
        <end position="389"/>
    </location>
</feature>
<feature type="compositionally biased region" description="Basic and acidic residues" evidence="2">
    <location>
        <begin position="364"/>
        <end position="384"/>
    </location>
</feature>
<dbReference type="CDD" id="cd06690">
    <property type="entry name" value="PDZ_Radil-like"/>
    <property type="match status" value="1"/>
</dbReference>
<dbReference type="Proteomes" id="UP000694845">
    <property type="component" value="Unplaced"/>
</dbReference>
<keyword evidence="7" id="KW-1185">Reference proteome</keyword>
<dbReference type="PROSITE" id="PS50200">
    <property type="entry name" value="RA"/>
    <property type="match status" value="2"/>
</dbReference>
<evidence type="ECO:0000313" key="8">
    <source>
        <dbReference type="RefSeq" id="XP_022095521.1"/>
    </source>
</evidence>
<accession>A0A8B7YW43</accession>
<sequence length="1572" mass="173475">MYAITDNGLWRTLISTVGCPTARFYVTTQVNVVELSGQSRWTKMMDPEIIEQLRLSSGLGSGKRGSLGGLFQQKRDRISLLTDPLAVAHLNQLNRAALDETRSLGCGEDAGTPKMMEEAQRRQMLEQKIATYNRGKNGQAFMVTMTEGMNFEGALRFYYDDGSKTTAKAIWLSSRVTVLELLPRIHEKFTILVNGRWKTVIYQVQNQDKILLADEERPLDIAVNSGHNVRFVLKMEPHHQDNQHTGNPGSAAAQHKCLSQFFGVKSADLTVPYYTGSVAASPISKAKLGSPSLSSRVSKKLGSVDSASLSSNGSTNSSGPPSGSYSKRSYSAGSIGNGGMPGLLLKAETPTFIRRFQSRERTLRNFIKKDKGSSRKMPSKELSPKHRSRAKSLSSVFEKGFTLLKKDDTLNPAKEADAEDSSPGLLKIFGDNICPNTTYKSVLASAQSSAVALIKVVLERFSLPIDTFGEYVLCDVIGNYKANPEKSSRVLGISEDFEEKQEWMTECMRVIGDNERPLAIKSYWKPEVGFARRFEIRRRSDIAVPDADTITLGINLNAKRLQMSRANRASAGASLARFLEEQDQTLGDVSSCSKRAIMSEEPPRQISQGQSEREETESSDEQLPAPSLLPPQDFPYLLTLQGDNPDSDQILYPLDSVSCLVGHAYDSRAKADVELDSTNVNREHCRILTQYITVGNNPFDMSVEPIGESRVLINGVPVSKRTELIHGDMIGIGDHYLFLLKKPLAQTANESSLMRLLSLANQSDSSTHLSGSPNSEMTSQPKYASLHIATKAKEYSTDSQRLKLSYPMRREDELLSEIALLFPGSLAVDERKEFTLSLSYLACMCVEHSAYNFRQERTKRLMMKVASLIQALAWDKTKEMARTQPEKPTDVQTAVGALLPDLRVIVCLLTNALEVLNFLQASMGDYVATCQGSEAKPSQLDTDQDEVGGNLGIEDEALVELEEVVMYTFQQMVYYLTKTLHIAIPDFLDTNPFSDNDGDDTDTRKKGMDSVLSVFQMTFDLMHDLAVHPEIMSQLFAYLLFFTNASLFNMLIERGSDGKFYKWSKGAQIRGNLDVLEAWIQDHSLQDQAKFLIRVSMATDLLATPKVQLIQADWTSLKSDFSDLNTVQLHHFLSQYQLAANQTRPVHWLPPPEEMKTATEIENLFESFDNHPALALPNHGFTLDLRQPITSQHFIDQLQELKRHLPYITFSPGSEDATGNSSLSVNQPPAEKPSVQRVRTPSPSRGYIGLPVPPPRTKSYRYPLSDQATSVEVLERPLEVVLAAPVNLANTVKLSPTEGNFLSKDDKMSPRVFADKPLSTSKAVNGVSKSESCTKVGDAPNKQNNKQSDLSEISSTQAESECTRSVTSTPTVITPAGTTAELMNTASEPTHLSHDVRVVQVELPKEEAIEKRLQTGIGKRADGHLEEFEEPKKPCPTLSSSASSVSSFCSSTLSAIATETERFPQRKDAVDDVFVVDLEKGEEGVGLGLIDGMHTPLRSQGIFVRKLVPGSSAMQNGRLIVGDRILAVNGTSLVGADYNSAMHLIRTSGKKLRFLVAKSEPSVALKVTASAC</sequence>
<gene>
    <name evidence="8" type="primary">LOC110981854</name>
</gene>
<dbReference type="GO" id="GO:0051020">
    <property type="term" value="F:GTPase binding"/>
    <property type="evidence" value="ECO:0007669"/>
    <property type="project" value="TreeGrafter"/>
</dbReference>
<dbReference type="GO" id="GO:0007165">
    <property type="term" value="P:signal transduction"/>
    <property type="evidence" value="ECO:0007669"/>
    <property type="project" value="InterPro"/>
</dbReference>
<feature type="domain" description="Dilute" evidence="6">
    <location>
        <begin position="956"/>
        <end position="1171"/>
    </location>
</feature>
<dbReference type="SMART" id="SM00228">
    <property type="entry name" value="PDZ"/>
    <property type="match status" value="1"/>
</dbReference>
<dbReference type="KEGG" id="aplc:110981854"/>
<dbReference type="Pfam" id="PF00498">
    <property type="entry name" value="FHA"/>
    <property type="match status" value="1"/>
</dbReference>
<dbReference type="Gene3D" id="3.10.20.90">
    <property type="entry name" value="Phosphatidylinositol 3-kinase Catalytic Subunit, Chain A, domain 1"/>
    <property type="match status" value="1"/>
</dbReference>
<dbReference type="RefSeq" id="XP_022095521.1">
    <property type="nucleotide sequence ID" value="XM_022239829.1"/>
</dbReference>
<name>A0A8B7YW43_ACAPL</name>
<dbReference type="SUPFAM" id="SSF54236">
    <property type="entry name" value="Ubiquitin-like"/>
    <property type="match status" value="1"/>
</dbReference>
<reference evidence="8" key="1">
    <citation type="submission" date="2025-08" db="UniProtKB">
        <authorList>
            <consortium name="RefSeq"/>
        </authorList>
    </citation>
    <scope>IDENTIFICATION</scope>
</reference>
<dbReference type="GO" id="GO:0007155">
    <property type="term" value="P:cell adhesion"/>
    <property type="evidence" value="ECO:0007669"/>
    <property type="project" value="UniProtKB-KW"/>
</dbReference>
<dbReference type="Pfam" id="PF01843">
    <property type="entry name" value="DIL"/>
    <property type="match status" value="1"/>
</dbReference>
<dbReference type="InterPro" id="IPR029071">
    <property type="entry name" value="Ubiquitin-like_domsf"/>
</dbReference>
<keyword evidence="1" id="KW-0130">Cell adhesion</keyword>
<protein>
    <submittedName>
        <fullName evidence="8">Ras-associating and dilute domain-containing protein-like isoform X1</fullName>
    </submittedName>
</protein>
<dbReference type="GeneID" id="110981854"/>
<feature type="region of interest" description="Disordered" evidence="2">
    <location>
        <begin position="1212"/>
        <end position="1261"/>
    </location>
</feature>
<evidence type="ECO:0000259" key="5">
    <source>
        <dbReference type="PROSITE" id="PS50200"/>
    </source>
</evidence>
<dbReference type="InterPro" id="IPR036034">
    <property type="entry name" value="PDZ_sf"/>
</dbReference>
<feature type="region of interest" description="Disordered" evidence="2">
    <location>
        <begin position="304"/>
        <end position="330"/>
    </location>
</feature>
<dbReference type="CTD" id="55698"/>
<feature type="domain" description="FHA" evidence="3">
    <location>
        <begin position="659"/>
        <end position="718"/>
    </location>
</feature>
<dbReference type="SMART" id="SM01132">
    <property type="entry name" value="DIL"/>
    <property type="match status" value="1"/>
</dbReference>
<proteinExistence type="predicted"/>
<feature type="domain" description="Ras-associating" evidence="5">
    <location>
        <begin position="422"/>
        <end position="541"/>
    </location>
</feature>
<organism evidence="7 8">
    <name type="scientific">Acanthaster planci</name>
    <name type="common">Crown-of-thorns starfish</name>
    <dbReference type="NCBI Taxonomy" id="133434"/>
    <lineage>
        <taxon>Eukaryota</taxon>
        <taxon>Metazoa</taxon>
        <taxon>Echinodermata</taxon>
        <taxon>Eleutherozoa</taxon>
        <taxon>Asterozoa</taxon>
        <taxon>Asteroidea</taxon>
        <taxon>Valvatacea</taxon>
        <taxon>Valvatida</taxon>
        <taxon>Acanthasteridae</taxon>
        <taxon>Acanthaster</taxon>
    </lineage>
</organism>
<evidence type="ECO:0000259" key="3">
    <source>
        <dbReference type="PROSITE" id="PS50006"/>
    </source>
</evidence>
<feature type="domain" description="Ras-associating" evidence="5">
    <location>
        <begin position="151"/>
        <end position="238"/>
    </location>
</feature>
<dbReference type="Pfam" id="PF00595">
    <property type="entry name" value="PDZ"/>
    <property type="match status" value="1"/>
</dbReference>
<dbReference type="PROSITE" id="PS50106">
    <property type="entry name" value="PDZ"/>
    <property type="match status" value="1"/>
</dbReference>
<dbReference type="InterPro" id="IPR008984">
    <property type="entry name" value="SMAD_FHA_dom_sf"/>
</dbReference>
<dbReference type="PROSITE" id="PS51126">
    <property type="entry name" value="DILUTE"/>
    <property type="match status" value="1"/>
</dbReference>
<dbReference type="SUPFAM" id="SSF50156">
    <property type="entry name" value="PDZ domain-like"/>
    <property type="match status" value="1"/>
</dbReference>
<dbReference type="InterPro" id="IPR000253">
    <property type="entry name" value="FHA_dom"/>
</dbReference>
<dbReference type="PANTHER" id="PTHR16027:SF9">
    <property type="entry name" value="RAS-ASSOCIATING AND DILUTE DOMAIN-CONTAINING PROTEIN"/>
    <property type="match status" value="1"/>
</dbReference>
<feature type="domain" description="PDZ" evidence="4">
    <location>
        <begin position="1475"/>
        <end position="1560"/>
    </location>
</feature>
<dbReference type="Pfam" id="PF00788">
    <property type="entry name" value="RA"/>
    <property type="match status" value="2"/>
</dbReference>
<evidence type="ECO:0000256" key="1">
    <source>
        <dbReference type="ARBA" id="ARBA00022889"/>
    </source>
</evidence>
<dbReference type="InterPro" id="IPR000159">
    <property type="entry name" value="RA_dom"/>
</dbReference>
<feature type="compositionally biased region" description="Polar residues" evidence="2">
    <location>
        <begin position="1217"/>
        <end position="1227"/>
    </location>
</feature>
<feature type="compositionally biased region" description="Polar residues" evidence="2">
    <location>
        <begin position="1341"/>
        <end position="1372"/>
    </location>
</feature>
<feature type="compositionally biased region" description="Low complexity" evidence="2">
    <location>
        <begin position="306"/>
        <end position="330"/>
    </location>
</feature>
<dbReference type="InterPro" id="IPR002710">
    <property type="entry name" value="Dilute_dom"/>
</dbReference>
<dbReference type="Gene3D" id="2.30.42.10">
    <property type="match status" value="1"/>
</dbReference>
<feature type="region of interest" description="Disordered" evidence="2">
    <location>
        <begin position="594"/>
        <end position="628"/>
    </location>
</feature>
<feature type="region of interest" description="Disordered" evidence="2">
    <location>
        <begin position="1324"/>
        <end position="1372"/>
    </location>
</feature>
<dbReference type="OrthoDB" id="3908708at2759"/>
<dbReference type="PANTHER" id="PTHR16027">
    <property type="entry name" value="DILUTE DOMAIN-CONTAINING PROTEIN YPR089W"/>
    <property type="match status" value="1"/>
</dbReference>
<evidence type="ECO:0000313" key="7">
    <source>
        <dbReference type="Proteomes" id="UP000694845"/>
    </source>
</evidence>
<dbReference type="InterPro" id="IPR001478">
    <property type="entry name" value="PDZ"/>
</dbReference>
<evidence type="ECO:0000259" key="4">
    <source>
        <dbReference type="PROSITE" id="PS50106"/>
    </source>
</evidence>
<dbReference type="SMART" id="SM00314">
    <property type="entry name" value="RA"/>
    <property type="match status" value="2"/>
</dbReference>
<evidence type="ECO:0000259" key="6">
    <source>
        <dbReference type="PROSITE" id="PS51126"/>
    </source>
</evidence>
<dbReference type="PROSITE" id="PS50006">
    <property type="entry name" value="FHA_DOMAIN"/>
    <property type="match status" value="1"/>
</dbReference>
<dbReference type="SUPFAM" id="SSF49879">
    <property type="entry name" value="SMAD/FHA domain"/>
    <property type="match status" value="1"/>
</dbReference>
<dbReference type="InterPro" id="IPR052072">
    <property type="entry name" value="Vascular_dev_regulator"/>
</dbReference>
<feature type="compositionally biased region" description="Polar residues" evidence="2">
    <location>
        <begin position="1324"/>
        <end position="1333"/>
    </location>
</feature>
<dbReference type="Gene3D" id="2.60.200.20">
    <property type="match status" value="1"/>
</dbReference>
<evidence type="ECO:0000256" key="2">
    <source>
        <dbReference type="SAM" id="MobiDB-lite"/>
    </source>
</evidence>